<evidence type="ECO:0000313" key="2">
    <source>
        <dbReference type="EMBL" id="RQM22327.1"/>
    </source>
</evidence>
<proteinExistence type="predicted"/>
<reference evidence="2" key="1">
    <citation type="submission" date="2018-07" db="EMBL/GenBank/DDBJ databases">
        <title>Annotation of Aphanomyces astaci genome assembly.</title>
        <authorList>
            <person name="Studholme D.J."/>
        </authorList>
    </citation>
    <scope>NUCLEOTIDE SEQUENCE [LARGE SCALE GENOMIC DNA]</scope>
    <source>
        <strain evidence="2">Pc</strain>
    </source>
</reference>
<accession>A0A3R7WHE7</accession>
<evidence type="ECO:0008006" key="4">
    <source>
        <dbReference type="Google" id="ProtNLM"/>
    </source>
</evidence>
<feature type="region of interest" description="Disordered" evidence="1">
    <location>
        <begin position="31"/>
        <end position="53"/>
    </location>
</feature>
<name>A0A3R7WHE7_APHAT</name>
<keyword evidence="3" id="KW-1185">Reference proteome</keyword>
<comment type="caution">
    <text evidence="2">The sequence shown here is derived from an EMBL/GenBank/DDBJ whole genome shotgun (WGS) entry which is preliminary data.</text>
</comment>
<gene>
    <name evidence="2" type="ORF">B5M09_009517</name>
</gene>
<dbReference type="Proteomes" id="UP000284702">
    <property type="component" value="Unassembled WGS sequence"/>
</dbReference>
<dbReference type="EMBL" id="MZMZ02003213">
    <property type="protein sequence ID" value="RQM22327.1"/>
    <property type="molecule type" value="Genomic_DNA"/>
</dbReference>
<dbReference type="AlphaFoldDB" id="A0A3R7WHE7"/>
<organism evidence="2 3">
    <name type="scientific">Aphanomyces astaci</name>
    <name type="common">Crayfish plague agent</name>
    <dbReference type="NCBI Taxonomy" id="112090"/>
    <lineage>
        <taxon>Eukaryota</taxon>
        <taxon>Sar</taxon>
        <taxon>Stramenopiles</taxon>
        <taxon>Oomycota</taxon>
        <taxon>Saprolegniomycetes</taxon>
        <taxon>Saprolegniales</taxon>
        <taxon>Verrucalvaceae</taxon>
        <taxon>Aphanomyces</taxon>
    </lineage>
</organism>
<protein>
    <recommendedName>
        <fullName evidence="4">Phospholipid scramblase</fullName>
    </recommendedName>
</protein>
<evidence type="ECO:0000313" key="3">
    <source>
        <dbReference type="Proteomes" id="UP000284702"/>
    </source>
</evidence>
<sequence length="296" mass="33126">MSDLHTAAAIDQQLGQARGLVIHQRLQVSATVPRPSDGGRGASSLPYTPQGTYKVHRLPHDKQARKHPTDEADVGWTPTSAELDTLESFMVVHEESSLGLHIMLAMFGCRKLRPLRFHFMVDGGGDVFLAKRHFRTSGFWCCPMHLDVSTTPNQSTTTGQQSTTGQQNPVRFGRVRENFDGYLKRCYQMCCLCTSYTDIDRLLPYDKYETRFTLRTNFCSCGRVNNCCAGTAITRNGIFDILDPHGDIVGYLQLVGSDGHEFSRAFVLEFPVESTPEDRALLLTALFQIQVAFLEP</sequence>
<evidence type="ECO:0000256" key="1">
    <source>
        <dbReference type="SAM" id="MobiDB-lite"/>
    </source>
</evidence>